<feature type="binding site" evidence="7">
    <location>
        <begin position="540"/>
        <end position="543"/>
    </location>
    <ligand>
        <name>ATP</name>
        <dbReference type="ChEBI" id="CHEBI:30616"/>
    </ligand>
</feature>
<gene>
    <name evidence="7" type="primary">aspS</name>
    <name evidence="9" type="ORF">B7R76_01240</name>
</gene>
<dbReference type="HAMAP" id="MF_00044">
    <property type="entry name" value="Asp_tRNA_synth_type1"/>
    <property type="match status" value="1"/>
</dbReference>
<feature type="binding site" evidence="7">
    <location>
        <position position="181"/>
    </location>
    <ligand>
        <name>L-aspartate</name>
        <dbReference type="ChEBI" id="CHEBI:29991"/>
    </ligand>
</feature>
<protein>
    <recommendedName>
        <fullName evidence="7">Aspartate--tRNA ligase</fullName>
        <ecNumber evidence="7">6.1.1.12</ecNumber>
    </recommendedName>
    <alternativeName>
        <fullName evidence="7">Aspartyl-tRNA synthetase</fullName>
        <shortName evidence="7">AspRS</shortName>
    </alternativeName>
</protein>
<accession>A0A2J8B436</accession>
<dbReference type="Gene3D" id="3.30.1360.30">
    <property type="entry name" value="GAD-like domain"/>
    <property type="match status" value="1"/>
</dbReference>
<dbReference type="InterPro" id="IPR045864">
    <property type="entry name" value="aa-tRNA-synth_II/BPL/LPL"/>
</dbReference>
<dbReference type="PRINTS" id="PR01042">
    <property type="entry name" value="TRNASYNTHASP"/>
</dbReference>
<dbReference type="SUPFAM" id="SSF50249">
    <property type="entry name" value="Nucleic acid-binding proteins"/>
    <property type="match status" value="1"/>
</dbReference>
<organism evidence="9 10">
    <name type="scientific">Mageeibacillus indolicus</name>
    <dbReference type="NCBI Taxonomy" id="884684"/>
    <lineage>
        <taxon>Bacteria</taxon>
        <taxon>Bacillati</taxon>
        <taxon>Bacillota</taxon>
        <taxon>Clostridia</taxon>
        <taxon>Eubacteriales</taxon>
        <taxon>Oscillospiraceae</taxon>
        <taxon>Mageeibacillus</taxon>
    </lineage>
</organism>
<dbReference type="InterPro" id="IPR004115">
    <property type="entry name" value="GAD-like_sf"/>
</dbReference>
<dbReference type="InterPro" id="IPR029351">
    <property type="entry name" value="GAD_dom"/>
</dbReference>
<dbReference type="GO" id="GO:0004815">
    <property type="term" value="F:aspartate-tRNA ligase activity"/>
    <property type="evidence" value="ECO:0007669"/>
    <property type="project" value="UniProtKB-UniRule"/>
</dbReference>
<name>A0A2J8B436_9FIRM</name>
<comment type="similarity">
    <text evidence="1 7">Belongs to the class-II aminoacyl-tRNA synthetase family. Type 1 subfamily.</text>
</comment>
<dbReference type="RefSeq" id="WP_102892219.1">
    <property type="nucleotide sequence ID" value="NZ_NBZD01000001.1"/>
</dbReference>
<dbReference type="Gene3D" id="2.40.50.140">
    <property type="entry name" value="Nucleic acid-binding proteins"/>
    <property type="match status" value="1"/>
</dbReference>
<dbReference type="AlphaFoldDB" id="A0A2J8B436"/>
<feature type="region of interest" description="Aspartate" evidence="7">
    <location>
        <begin position="205"/>
        <end position="208"/>
    </location>
</feature>
<keyword evidence="5 7" id="KW-0648">Protein biosynthesis</keyword>
<evidence type="ECO:0000256" key="6">
    <source>
        <dbReference type="ARBA" id="ARBA00023146"/>
    </source>
</evidence>
<comment type="caution">
    <text evidence="9">The sequence shown here is derived from an EMBL/GenBank/DDBJ whole genome shotgun (WGS) entry which is preliminary data.</text>
</comment>
<dbReference type="Pfam" id="PF02938">
    <property type="entry name" value="GAD"/>
    <property type="match status" value="1"/>
</dbReference>
<reference evidence="10" key="1">
    <citation type="submission" date="2017-04" db="EMBL/GenBank/DDBJ databases">
        <authorList>
            <person name="Bumgarner R.E."/>
            <person name="Fredricks D.N."/>
            <person name="Srinivasan S."/>
        </authorList>
    </citation>
    <scope>NUCLEOTIDE SEQUENCE [LARGE SCALE GENOMIC DNA]</scope>
    <source>
        <strain evidence="10">KA00405</strain>
    </source>
</reference>
<dbReference type="InterPro" id="IPR012340">
    <property type="entry name" value="NA-bd_OB-fold"/>
</dbReference>
<dbReference type="GO" id="GO:0003676">
    <property type="term" value="F:nucleic acid binding"/>
    <property type="evidence" value="ECO:0007669"/>
    <property type="project" value="InterPro"/>
</dbReference>
<dbReference type="Proteomes" id="UP000236394">
    <property type="component" value="Unassembled WGS sequence"/>
</dbReference>
<dbReference type="NCBIfam" id="NF001750">
    <property type="entry name" value="PRK00476.1"/>
    <property type="match status" value="1"/>
</dbReference>
<evidence type="ECO:0000256" key="4">
    <source>
        <dbReference type="ARBA" id="ARBA00022840"/>
    </source>
</evidence>
<keyword evidence="6 7" id="KW-0030">Aminoacyl-tRNA synthetase</keyword>
<keyword evidence="2 7" id="KW-0436">Ligase</keyword>
<comment type="subunit">
    <text evidence="7">Homodimer.</text>
</comment>
<dbReference type="InterPro" id="IPR004365">
    <property type="entry name" value="NA-bd_OB_tRNA"/>
</dbReference>
<dbReference type="InterPro" id="IPR004524">
    <property type="entry name" value="Asp-tRNA-ligase_1"/>
</dbReference>
<feature type="binding site" evidence="7">
    <location>
        <position position="454"/>
    </location>
    <ligand>
        <name>L-aspartate</name>
        <dbReference type="ChEBI" id="CHEBI:29991"/>
    </ligand>
</feature>
<feature type="domain" description="Aminoacyl-transfer RNA synthetases class-II family profile" evidence="8">
    <location>
        <begin position="150"/>
        <end position="574"/>
    </location>
</feature>
<dbReference type="Pfam" id="PF00152">
    <property type="entry name" value="tRNA-synt_2"/>
    <property type="match status" value="1"/>
</dbReference>
<feature type="binding site" evidence="7">
    <location>
        <position position="495"/>
    </location>
    <ligand>
        <name>L-aspartate</name>
        <dbReference type="ChEBI" id="CHEBI:29991"/>
    </ligand>
</feature>
<dbReference type="SUPFAM" id="SSF55681">
    <property type="entry name" value="Class II aaRS and biotin synthetases"/>
    <property type="match status" value="1"/>
</dbReference>
<dbReference type="InterPro" id="IPR047090">
    <property type="entry name" value="AspRS_core"/>
</dbReference>
<dbReference type="Gene3D" id="3.30.930.10">
    <property type="entry name" value="Bira Bifunctional Protein, Domain 2"/>
    <property type="match status" value="1"/>
</dbReference>
<dbReference type="GO" id="GO:0140096">
    <property type="term" value="F:catalytic activity, acting on a protein"/>
    <property type="evidence" value="ECO:0007669"/>
    <property type="project" value="UniProtKB-ARBA"/>
</dbReference>
<evidence type="ECO:0000256" key="2">
    <source>
        <dbReference type="ARBA" id="ARBA00022598"/>
    </source>
</evidence>
<dbReference type="EC" id="6.1.1.12" evidence="7"/>
<feature type="binding site" evidence="7">
    <location>
        <position position="227"/>
    </location>
    <ligand>
        <name>L-aspartate</name>
        <dbReference type="ChEBI" id="CHEBI:29991"/>
    </ligand>
</feature>
<dbReference type="CDD" id="cd00777">
    <property type="entry name" value="AspRS_core"/>
    <property type="match status" value="1"/>
</dbReference>
<dbReference type="PANTHER" id="PTHR22594">
    <property type="entry name" value="ASPARTYL/LYSYL-TRNA SYNTHETASE"/>
    <property type="match status" value="1"/>
</dbReference>
<comment type="subcellular location">
    <subcellularLocation>
        <location evidence="7">Cytoplasm</location>
    </subcellularLocation>
</comment>
<dbReference type="InterPro" id="IPR006195">
    <property type="entry name" value="aa-tRNA-synth_II"/>
</dbReference>
<dbReference type="GO" id="GO:0006422">
    <property type="term" value="P:aspartyl-tRNA aminoacylation"/>
    <property type="evidence" value="ECO:0007669"/>
    <property type="project" value="UniProtKB-UniRule"/>
</dbReference>
<sequence length="598" mass="67305">MNNKSIADLHRSCMCAEVTDNQVGEQVTLMGWCHKQRDLGGLIFITLRDRSGEIQICVNDSSPEAARTAAAKTRSEYVLAVIGKVSRRSAPNPQMKTGNIEILADEIRILSEAETPPFYIEEGMQAKDSLRLKYRYLDLRRPDMQRTLILRHNITNIIHRYFNEHGFLEIETPMLGRSTPEGARDYLVPSRVFPGHFFALPQSPQLYKQLLMVAGYDRYVQIARCFRDEDLRADRQPEFTQVDLEMSFVNPIDVQTVVEGLLAEIFAEIKGIKIDLPLQRMPYAEAMERFGSDKPDLRFAMEINNVSDWAAKLDFAVFKNALALPKGRVACIQVPGAASMTRKQIDSLGEFVKTYRASGLAWLAFGAETRGSFLKFVTDVDIAEIKQKLSVKDGDLLLFVADKYQVVQDSLGQLRCEVAKRLNMIDENQYKLLWVTEFPLLEYSEEEHRYTAMHHPFTSPMEEDLPLLTSDPGAVRAKAYDVVLNGTELGGGSIRIHDQDLQKQMFGLLGFTEEQAFANFGFLLEAFRYGVAPHGGCALGLDRLVMKLSGITDIRDVIAFPKVQTSADLMTMAPGTVSDKQLAELKLNLQPDIAEGNE</sequence>
<dbReference type="SUPFAM" id="SSF55261">
    <property type="entry name" value="GAD domain-like"/>
    <property type="match status" value="1"/>
</dbReference>
<dbReference type="InterPro" id="IPR002312">
    <property type="entry name" value="Asp/Asn-tRNA-synth_IIb"/>
</dbReference>
<evidence type="ECO:0000256" key="5">
    <source>
        <dbReference type="ARBA" id="ARBA00022917"/>
    </source>
</evidence>
<dbReference type="PROSITE" id="PS50862">
    <property type="entry name" value="AA_TRNA_LIGASE_II"/>
    <property type="match status" value="1"/>
</dbReference>
<dbReference type="GO" id="GO:0005524">
    <property type="term" value="F:ATP binding"/>
    <property type="evidence" value="ECO:0007669"/>
    <property type="project" value="UniProtKB-UniRule"/>
</dbReference>
<feature type="binding site" evidence="7">
    <location>
        <position position="488"/>
    </location>
    <ligand>
        <name>ATP</name>
        <dbReference type="ChEBI" id="CHEBI:30616"/>
    </ligand>
</feature>
<dbReference type="Pfam" id="PF01336">
    <property type="entry name" value="tRNA_anti-codon"/>
    <property type="match status" value="1"/>
</dbReference>
<dbReference type="GO" id="GO:0016740">
    <property type="term" value="F:transferase activity"/>
    <property type="evidence" value="ECO:0007669"/>
    <property type="project" value="UniProtKB-ARBA"/>
</dbReference>
<evidence type="ECO:0000256" key="3">
    <source>
        <dbReference type="ARBA" id="ARBA00022741"/>
    </source>
</evidence>
<evidence type="ECO:0000256" key="1">
    <source>
        <dbReference type="ARBA" id="ARBA00006303"/>
    </source>
</evidence>
<evidence type="ECO:0000256" key="7">
    <source>
        <dbReference type="HAMAP-Rule" id="MF_00044"/>
    </source>
</evidence>
<keyword evidence="7" id="KW-0963">Cytoplasm</keyword>
<feature type="binding site" evidence="7">
    <location>
        <position position="236"/>
    </location>
    <ligand>
        <name>ATP</name>
        <dbReference type="ChEBI" id="CHEBI:30616"/>
    </ligand>
</feature>
<proteinExistence type="inferred from homology"/>
<comment type="caution">
    <text evidence="7">Lacks conserved residue(s) required for the propagation of feature annotation.</text>
</comment>
<dbReference type="InterPro" id="IPR004364">
    <property type="entry name" value="Aa-tRNA-synt_II"/>
</dbReference>
<dbReference type="NCBIfam" id="TIGR00459">
    <property type="entry name" value="aspS_bact"/>
    <property type="match status" value="1"/>
</dbReference>
<dbReference type="GO" id="GO:0005737">
    <property type="term" value="C:cytoplasm"/>
    <property type="evidence" value="ECO:0007669"/>
    <property type="project" value="UniProtKB-SubCell"/>
</dbReference>
<dbReference type="EMBL" id="NBZD01000001">
    <property type="protein sequence ID" value="PNH19539.1"/>
    <property type="molecule type" value="Genomic_DNA"/>
</dbReference>
<keyword evidence="4 7" id="KW-0067">ATP-binding</keyword>
<dbReference type="PANTHER" id="PTHR22594:SF5">
    <property type="entry name" value="ASPARTATE--TRNA LIGASE, MITOCHONDRIAL"/>
    <property type="match status" value="1"/>
</dbReference>
<dbReference type="InterPro" id="IPR047089">
    <property type="entry name" value="Asp-tRNA-ligase_1_N"/>
</dbReference>
<feature type="binding site" evidence="7">
    <location>
        <begin position="227"/>
        <end position="229"/>
    </location>
    <ligand>
        <name>ATP</name>
        <dbReference type="ChEBI" id="CHEBI:30616"/>
    </ligand>
</feature>
<evidence type="ECO:0000313" key="10">
    <source>
        <dbReference type="Proteomes" id="UP000236394"/>
    </source>
</evidence>
<evidence type="ECO:0000259" key="8">
    <source>
        <dbReference type="PROSITE" id="PS50862"/>
    </source>
</evidence>
<dbReference type="CDD" id="cd04317">
    <property type="entry name" value="EcAspRS_like_N"/>
    <property type="match status" value="1"/>
</dbReference>
<keyword evidence="3 7" id="KW-0547">Nucleotide-binding</keyword>
<evidence type="ECO:0000313" key="9">
    <source>
        <dbReference type="EMBL" id="PNH19539.1"/>
    </source>
</evidence>
<comment type="catalytic activity">
    <reaction evidence="7">
        <text>tRNA(Asp) + L-aspartate + ATP = L-aspartyl-tRNA(Asp) + AMP + diphosphate</text>
        <dbReference type="Rhea" id="RHEA:19649"/>
        <dbReference type="Rhea" id="RHEA-COMP:9660"/>
        <dbReference type="Rhea" id="RHEA-COMP:9678"/>
        <dbReference type="ChEBI" id="CHEBI:29991"/>
        <dbReference type="ChEBI" id="CHEBI:30616"/>
        <dbReference type="ChEBI" id="CHEBI:33019"/>
        <dbReference type="ChEBI" id="CHEBI:78442"/>
        <dbReference type="ChEBI" id="CHEBI:78516"/>
        <dbReference type="ChEBI" id="CHEBI:456215"/>
        <dbReference type="EC" id="6.1.1.12"/>
    </reaction>
</comment>
<comment type="function">
    <text evidence="7">Catalyzes the attachment of L-aspartate to tRNA(Asp) in a two-step reaction: L-aspartate is first activated by ATP to form Asp-AMP and then transferred to the acceptor end of tRNA(Asp).</text>
</comment>